<dbReference type="GO" id="GO:0004725">
    <property type="term" value="F:protein tyrosine phosphatase activity"/>
    <property type="evidence" value="ECO:0007669"/>
    <property type="project" value="UniProtKB-EC"/>
</dbReference>
<keyword evidence="2" id="KW-0378">Hydrolase</keyword>
<proteinExistence type="predicted"/>
<dbReference type="Proteomes" id="UP001151518">
    <property type="component" value="Unassembled WGS sequence"/>
</dbReference>
<organism evidence="2 3">
    <name type="scientific">Coemansia spiralis</name>
    <dbReference type="NCBI Taxonomy" id="417178"/>
    <lineage>
        <taxon>Eukaryota</taxon>
        <taxon>Fungi</taxon>
        <taxon>Fungi incertae sedis</taxon>
        <taxon>Zoopagomycota</taxon>
        <taxon>Kickxellomycotina</taxon>
        <taxon>Kickxellomycetes</taxon>
        <taxon>Kickxellales</taxon>
        <taxon>Kickxellaceae</taxon>
        <taxon>Coemansia</taxon>
    </lineage>
</organism>
<dbReference type="AlphaFoldDB" id="A0A9W8G8W0"/>
<dbReference type="Gene3D" id="3.40.250.10">
    <property type="entry name" value="Rhodanese-like domain"/>
    <property type="match status" value="1"/>
</dbReference>
<dbReference type="GO" id="GO:0004792">
    <property type="term" value="F:thiosulfate-cyanide sulfurtransferase activity"/>
    <property type="evidence" value="ECO:0007669"/>
    <property type="project" value="InterPro"/>
</dbReference>
<dbReference type="InterPro" id="IPR001763">
    <property type="entry name" value="Rhodanese-like_dom"/>
</dbReference>
<evidence type="ECO:0000313" key="2">
    <source>
        <dbReference type="EMBL" id="KAJ2678466.1"/>
    </source>
</evidence>
<feature type="domain" description="Rhodanese" evidence="1">
    <location>
        <begin position="46"/>
        <end position="152"/>
    </location>
</feature>
<dbReference type="InterPro" id="IPR036873">
    <property type="entry name" value="Rhodanese-like_dom_sf"/>
</dbReference>
<dbReference type="PANTHER" id="PTHR10828">
    <property type="entry name" value="M-PHASE INDUCER PHOSPHATASE DUAL SPECIFICITY PHOSPHATASE CDC25"/>
    <property type="match status" value="1"/>
</dbReference>
<dbReference type="EC" id="3.1.3.48" evidence="2"/>
<evidence type="ECO:0000313" key="3">
    <source>
        <dbReference type="Proteomes" id="UP001151518"/>
    </source>
</evidence>
<name>A0A9W8G8W0_9FUNG</name>
<comment type="caution">
    <text evidence="2">The sequence shown here is derived from an EMBL/GenBank/DDBJ whole genome shotgun (WGS) entry which is preliminary data.</text>
</comment>
<gene>
    <name evidence="2" type="primary">ibp1</name>
    <name evidence="2" type="ORF">GGI25_002260</name>
</gene>
<sequence>MKKFLQTNFCRLFSTNSFTKQIQMSLPGRVTADELAELVRNKNRKPGVDYLIIDVRDEDYKVGHIPGAINIPAHEIRERANGLVQQYSSVPMLVFHCALSQVRGPKSARIYKEAATEALTTAEPSSPLFNQAVNVLTGGFTSWVYRFRDTEPELITEFDAELWDEEL</sequence>
<accession>A0A9W8G8W0</accession>
<dbReference type="EMBL" id="JANBTW010000020">
    <property type="protein sequence ID" value="KAJ2678466.1"/>
    <property type="molecule type" value="Genomic_DNA"/>
</dbReference>
<dbReference type="SUPFAM" id="SSF52821">
    <property type="entry name" value="Rhodanese/Cell cycle control phosphatase"/>
    <property type="match status" value="1"/>
</dbReference>
<dbReference type="Pfam" id="PF00581">
    <property type="entry name" value="Rhodanese"/>
    <property type="match status" value="1"/>
</dbReference>
<dbReference type="PROSITE" id="PS00380">
    <property type="entry name" value="RHODANESE_1"/>
    <property type="match status" value="1"/>
</dbReference>
<dbReference type="PANTHER" id="PTHR10828:SF38">
    <property type="entry name" value="ARSENICAL-RESISTANCE PROTEIN 2-RELATED"/>
    <property type="match status" value="1"/>
</dbReference>
<dbReference type="GO" id="GO:0005737">
    <property type="term" value="C:cytoplasm"/>
    <property type="evidence" value="ECO:0007669"/>
    <property type="project" value="TreeGrafter"/>
</dbReference>
<reference evidence="2" key="1">
    <citation type="submission" date="2022-07" db="EMBL/GenBank/DDBJ databases">
        <title>Phylogenomic reconstructions and comparative analyses of Kickxellomycotina fungi.</title>
        <authorList>
            <person name="Reynolds N.K."/>
            <person name="Stajich J.E."/>
            <person name="Barry K."/>
            <person name="Grigoriev I.V."/>
            <person name="Crous P."/>
            <person name="Smith M.E."/>
        </authorList>
    </citation>
    <scope>NUCLEOTIDE SEQUENCE</scope>
    <source>
        <strain evidence="2">NRRL 3115</strain>
    </source>
</reference>
<dbReference type="PROSITE" id="PS50206">
    <property type="entry name" value="RHODANESE_3"/>
    <property type="match status" value="1"/>
</dbReference>
<dbReference type="OrthoDB" id="102559at2759"/>
<dbReference type="SMART" id="SM00450">
    <property type="entry name" value="RHOD"/>
    <property type="match status" value="1"/>
</dbReference>
<evidence type="ECO:0000259" key="1">
    <source>
        <dbReference type="PROSITE" id="PS50206"/>
    </source>
</evidence>
<protein>
    <submittedName>
        <fullName evidence="2">Cdc25 phosphatase Ibp1</fullName>
        <ecNumber evidence="2">3.1.3.48</ecNumber>
    </submittedName>
</protein>
<dbReference type="InterPro" id="IPR001307">
    <property type="entry name" value="Thiosulphate_STrfase_CS"/>
</dbReference>
<dbReference type="GO" id="GO:0005634">
    <property type="term" value="C:nucleus"/>
    <property type="evidence" value="ECO:0007669"/>
    <property type="project" value="TreeGrafter"/>
</dbReference>